<evidence type="ECO:0000313" key="4">
    <source>
        <dbReference type="EMBL" id="OZC08105.1"/>
    </source>
</evidence>
<dbReference type="SUPFAM" id="SSF103473">
    <property type="entry name" value="MFS general substrate transporter"/>
    <property type="match status" value="1"/>
</dbReference>
<gene>
    <name evidence="4" type="ORF">X798_04896</name>
</gene>
<feature type="transmembrane region" description="Helical" evidence="2">
    <location>
        <begin position="499"/>
        <end position="522"/>
    </location>
</feature>
<proteinExistence type="predicted"/>
<evidence type="ECO:0000256" key="1">
    <source>
        <dbReference type="ARBA" id="ARBA00004141"/>
    </source>
</evidence>
<dbReference type="InterPro" id="IPR020846">
    <property type="entry name" value="MFS_dom"/>
</dbReference>
<protein>
    <submittedName>
        <fullName evidence="4">Transporter, major facilitator family protein</fullName>
    </submittedName>
</protein>
<feature type="transmembrane region" description="Helical" evidence="2">
    <location>
        <begin position="441"/>
        <end position="461"/>
    </location>
</feature>
<comment type="subcellular location">
    <subcellularLocation>
        <location evidence="1">Membrane</location>
        <topology evidence="1">Multi-pass membrane protein</topology>
    </subcellularLocation>
</comment>
<dbReference type="GO" id="GO:0022857">
    <property type="term" value="F:transmembrane transporter activity"/>
    <property type="evidence" value="ECO:0007669"/>
    <property type="project" value="InterPro"/>
</dbReference>
<evidence type="ECO:0000256" key="2">
    <source>
        <dbReference type="SAM" id="Phobius"/>
    </source>
</evidence>
<name>A0A238BTT6_9BILA</name>
<evidence type="ECO:0000313" key="5">
    <source>
        <dbReference type="Proteomes" id="UP000242913"/>
    </source>
</evidence>
<feature type="transmembrane region" description="Helical" evidence="2">
    <location>
        <begin position="278"/>
        <end position="298"/>
    </location>
</feature>
<dbReference type="PROSITE" id="PS50850">
    <property type="entry name" value="MFS"/>
    <property type="match status" value="1"/>
</dbReference>
<evidence type="ECO:0000259" key="3">
    <source>
        <dbReference type="PROSITE" id="PS50850"/>
    </source>
</evidence>
<feature type="transmembrane region" description="Helical" evidence="2">
    <location>
        <begin position="249"/>
        <end position="271"/>
    </location>
</feature>
<feature type="transmembrane region" description="Helical" evidence="2">
    <location>
        <begin position="534"/>
        <end position="554"/>
    </location>
</feature>
<dbReference type="PANTHER" id="PTHR45757">
    <property type="entry name" value="PROTEIN CBG23364-RELATED"/>
    <property type="match status" value="1"/>
</dbReference>
<dbReference type="Proteomes" id="UP000242913">
    <property type="component" value="Unassembled WGS sequence"/>
</dbReference>
<keyword evidence="2" id="KW-1133">Transmembrane helix</keyword>
<dbReference type="InterPro" id="IPR011701">
    <property type="entry name" value="MFS"/>
</dbReference>
<dbReference type="PANTHER" id="PTHR45757:SF33">
    <property type="entry name" value="MAJOR FACILITATOR SUPERFAMILY (MFS) PROFILE DOMAIN-CONTAINING PROTEIN"/>
    <property type="match status" value="1"/>
</dbReference>
<reference evidence="4 5" key="1">
    <citation type="submission" date="2015-12" db="EMBL/GenBank/DDBJ databases">
        <title>Draft genome of the nematode, Onchocerca flexuosa.</title>
        <authorList>
            <person name="Mitreva M."/>
        </authorList>
    </citation>
    <scope>NUCLEOTIDE SEQUENCE [LARGE SCALE GENOMIC DNA]</scope>
    <source>
        <strain evidence="4">Red Deer</strain>
    </source>
</reference>
<keyword evidence="2" id="KW-0812">Transmembrane</keyword>
<feature type="transmembrane region" description="Helical" evidence="2">
    <location>
        <begin position="371"/>
        <end position="389"/>
    </location>
</feature>
<feature type="transmembrane region" description="Helical" evidence="2">
    <location>
        <begin position="217"/>
        <end position="237"/>
    </location>
</feature>
<keyword evidence="2" id="KW-0472">Membrane</keyword>
<feature type="transmembrane region" description="Helical" evidence="2">
    <location>
        <begin position="467"/>
        <end position="487"/>
    </location>
</feature>
<dbReference type="AlphaFoldDB" id="A0A238BTT6"/>
<dbReference type="Gene3D" id="1.20.1250.20">
    <property type="entry name" value="MFS general substrate transporter like domains"/>
    <property type="match status" value="2"/>
</dbReference>
<dbReference type="EMBL" id="KZ270015">
    <property type="protein sequence ID" value="OZC08105.1"/>
    <property type="molecule type" value="Genomic_DNA"/>
</dbReference>
<feature type="transmembrane region" description="Helical" evidence="2">
    <location>
        <begin position="304"/>
        <end position="325"/>
    </location>
</feature>
<dbReference type="Pfam" id="PF07690">
    <property type="entry name" value="MFS_1"/>
    <property type="match status" value="1"/>
</dbReference>
<feature type="transmembrane region" description="Helical" evidence="2">
    <location>
        <begin position="158"/>
        <end position="178"/>
    </location>
</feature>
<dbReference type="OrthoDB" id="2985014at2759"/>
<dbReference type="InterPro" id="IPR036259">
    <property type="entry name" value="MFS_trans_sf"/>
</dbReference>
<sequence>MAENHSQESSQPCETSIFYMTQKRDHLATYPRNRNKVYITVPKSTNATHPRNNVCILQPTTLFLHGNESHGMLPLIGDKDDDDTAILNRTSQQSGKSLVETTCNVKKSGVRCNLCNRTRYIILLLTLLALTATRSNEMTFNLTILCMTSNATVEGVRFLILFFFSYFALFNLLIFMRVEAVELSSHETNTVFAGGGIGAVAFVLPITYMLHRFGSQIIFSILLLLSSFGTALMPLAAYTGVPWMLCVRVIQGLALASAMPVIGCVSSSWAPITEIGKFVTLLTVCTQLAVIITMPLAANLCATAGWPFAFYVPAFISAILALIFLSFYRNNPVKHPCVSAKELLLITGGAQRKHRKEILIPYRSIATSRSVWAVWIAFLGTSFGFQLVAQYMPTYLNKVLSVPIERTGLSAILPSSFQLVIKVIAGILSDKITFISEKLKLQLFNTIAMVGCAFFLIPLGFLNSDHVGIAVFCFTGSISCIGLIACGSMKSATLIACTFSKFVMGVVQLFICVSMLVVPFVVSILAPNNTMCEWRYLLLSTAFILILCNAVFCWSCSAEPEPWALLVEQKSGNQCEDKKKLSEQDII</sequence>
<feature type="transmembrane region" description="Helical" evidence="2">
    <location>
        <begin position="409"/>
        <end position="429"/>
    </location>
</feature>
<keyword evidence="5" id="KW-1185">Reference proteome</keyword>
<accession>A0A238BTT6</accession>
<organism evidence="4 5">
    <name type="scientific">Onchocerca flexuosa</name>
    <dbReference type="NCBI Taxonomy" id="387005"/>
    <lineage>
        <taxon>Eukaryota</taxon>
        <taxon>Metazoa</taxon>
        <taxon>Ecdysozoa</taxon>
        <taxon>Nematoda</taxon>
        <taxon>Chromadorea</taxon>
        <taxon>Rhabditida</taxon>
        <taxon>Spirurina</taxon>
        <taxon>Spiruromorpha</taxon>
        <taxon>Filarioidea</taxon>
        <taxon>Onchocercidae</taxon>
        <taxon>Onchocerca</taxon>
    </lineage>
</organism>
<dbReference type="GO" id="GO:0016020">
    <property type="term" value="C:membrane"/>
    <property type="evidence" value="ECO:0007669"/>
    <property type="project" value="UniProtKB-SubCell"/>
</dbReference>
<feature type="domain" description="Major facilitator superfamily (MFS) profile" evidence="3">
    <location>
        <begin position="143"/>
        <end position="587"/>
    </location>
</feature>
<feature type="transmembrane region" description="Helical" evidence="2">
    <location>
        <begin position="190"/>
        <end position="210"/>
    </location>
</feature>